<dbReference type="EMBL" id="JBDFQZ010000001">
    <property type="protein sequence ID" value="KAK9757826.1"/>
    <property type="molecule type" value="Genomic_DNA"/>
</dbReference>
<dbReference type="PANTHER" id="PTHR33528">
    <property type="entry name" value="OS07G0239500 PROTEIN"/>
    <property type="match status" value="1"/>
</dbReference>
<dbReference type="Pfam" id="PF15054">
    <property type="entry name" value="DUF4535"/>
    <property type="match status" value="1"/>
</dbReference>
<protein>
    <submittedName>
        <fullName evidence="1">Uncharacterized protein</fullName>
    </submittedName>
</protein>
<name>A0AAW1NFW1_SAPOF</name>
<sequence length="63" mass="6929">MGIIKAGLIFAIGAVWGIYIAQNYSVPDVKGRVDEYFSKGKHIEETYRKSNNTTSSNDATTSN</sequence>
<evidence type="ECO:0000313" key="1">
    <source>
        <dbReference type="EMBL" id="KAK9757826.1"/>
    </source>
</evidence>
<dbReference type="AlphaFoldDB" id="A0AAW1NFW1"/>
<dbReference type="Proteomes" id="UP001443914">
    <property type="component" value="Unassembled WGS sequence"/>
</dbReference>
<comment type="caution">
    <text evidence="1">The sequence shown here is derived from an EMBL/GenBank/DDBJ whole genome shotgun (WGS) entry which is preliminary data.</text>
</comment>
<reference evidence="1" key="1">
    <citation type="submission" date="2024-03" db="EMBL/GenBank/DDBJ databases">
        <title>WGS assembly of Saponaria officinalis var. Norfolk2.</title>
        <authorList>
            <person name="Jenkins J."/>
            <person name="Shu S."/>
            <person name="Grimwood J."/>
            <person name="Barry K."/>
            <person name="Goodstein D."/>
            <person name="Schmutz J."/>
            <person name="Leebens-Mack J."/>
            <person name="Osbourn A."/>
        </authorList>
    </citation>
    <scope>NUCLEOTIDE SEQUENCE [LARGE SCALE GENOMIC DNA]</scope>
    <source>
        <strain evidence="1">JIC</strain>
    </source>
</reference>
<keyword evidence="2" id="KW-1185">Reference proteome</keyword>
<gene>
    <name evidence="1" type="ORF">RND81_01G188600</name>
</gene>
<organism evidence="1 2">
    <name type="scientific">Saponaria officinalis</name>
    <name type="common">Common soapwort</name>
    <name type="synonym">Lychnis saponaria</name>
    <dbReference type="NCBI Taxonomy" id="3572"/>
    <lineage>
        <taxon>Eukaryota</taxon>
        <taxon>Viridiplantae</taxon>
        <taxon>Streptophyta</taxon>
        <taxon>Embryophyta</taxon>
        <taxon>Tracheophyta</taxon>
        <taxon>Spermatophyta</taxon>
        <taxon>Magnoliopsida</taxon>
        <taxon>eudicotyledons</taxon>
        <taxon>Gunneridae</taxon>
        <taxon>Pentapetalae</taxon>
        <taxon>Caryophyllales</taxon>
        <taxon>Caryophyllaceae</taxon>
        <taxon>Caryophylleae</taxon>
        <taxon>Saponaria</taxon>
    </lineage>
</organism>
<evidence type="ECO:0000313" key="2">
    <source>
        <dbReference type="Proteomes" id="UP001443914"/>
    </source>
</evidence>
<dbReference type="PANTHER" id="PTHR33528:SF14">
    <property type="entry name" value="SOLUTE CARRIER FAMILY 35 MEMBER A4"/>
    <property type="match status" value="1"/>
</dbReference>
<proteinExistence type="predicted"/>
<dbReference type="InterPro" id="IPR027854">
    <property type="entry name" value="STMP1"/>
</dbReference>
<accession>A0AAW1NFW1</accession>